<dbReference type="Proteomes" id="UP001523369">
    <property type="component" value="Unassembled WGS sequence"/>
</dbReference>
<dbReference type="EMBL" id="JAMYJR010000050">
    <property type="protein sequence ID" value="MCO8276727.1"/>
    <property type="molecule type" value="Genomic_DNA"/>
</dbReference>
<dbReference type="PANTHER" id="PTHR33495">
    <property type="entry name" value="ANTI-SIGMA FACTOR ANTAGONIST TM_1081-RELATED-RELATED"/>
    <property type="match status" value="1"/>
</dbReference>
<dbReference type="PANTHER" id="PTHR33495:SF2">
    <property type="entry name" value="ANTI-SIGMA FACTOR ANTAGONIST TM_1081-RELATED"/>
    <property type="match status" value="1"/>
</dbReference>
<comment type="caution">
    <text evidence="2">The sequence shown here is derived from an EMBL/GenBank/DDBJ whole genome shotgun (WGS) entry which is preliminary data.</text>
</comment>
<gene>
    <name evidence="2" type="ORF">M1L60_39720</name>
</gene>
<dbReference type="InterPro" id="IPR058548">
    <property type="entry name" value="MlaB-like_STAS"/>
</dbReference>
<organism evidence="2 3">
    <name type="scientific">Paractinoplanes aksuensis</name>
    <dbReference type="NCBI Taxonomy" id="2939490"/>
    <lineage>
        <taxon>Bacteria</taxon>
        <taxon>Bacillati</taxon>
        <taxon>Actinomycetota</taxon>
        <taxon>Actinomycetes</taxon>
        <taxon>Micromonosporales</taxon>
        <taxon>Micromonosporaceae</taxon>
        <taxon>Paractinoplanes</taxon>
    </lineage>
</organism>
<dbReference type="PROSITE" id="PS50801">
    <property type="entry name" value="STAS"/>
    <property type="match status" value="1"/>
</dbReference>
<dbReference type="SUPFAM" id="SSF52091">
    <property type="entry name" value="SpoIIaa-like"/>
    <property type="match status" value="1"/>
</dbReference>
<name>A0ABT1E119_9ACTN</name>
<reference evidence="2 3" key="1">
    <citation type="submission" date="2022-06" db="EMBL/GenBank/DDBJ databases">
        <title>New Species of the Genus Actinoplanes, ActinopZanes ferrugineus.</title>
        <authorList>
            <person name="Ding P."/>
        </authorList>
    </citation>
    <scope>NUCLEOTIDE SEQUENCE [LARGE SCALE GENOMIC DNA]</scope>
    <source>
        <strain evidence="2 3">TRM88003</strain>
    </source>
</reference>
<feature type="domain" description="STAS" evidence="1">
    <location>
        <begin position="3"/>
        <end position="114"/>
    </location>
</feature>
<dbReference type="Pfam" id="PF13466">
    <property type="entry name" value="STAS_2"/>
    <property type="match status" value="1"/>
</dbReference>
<evidence type="ECO:0000313" key="2">
    <source>
        <dbReference type="EMBL" id="MCO8276727.1"/>
    </source>
</evidence>
<proteinExistence type="predicted"/>
<dbReference type="RefSeq" id="WP_253242753.1">
    <property type="nucleotide sequence ID" value="NZ_JAMYJR010000050.1"/>
</dbReference>
<evidence type="ECO:0000313" key="3">
    <source>
        <dbReference type="Proteomes" id="UP001523369"/>
    </source>
</evidence>
<dbReference type="Gene3D" id="3.30.750.24">
    <property type="entry name" value="STAS domain"/>
    <property type="match status" value="1"/>
</dbReference>
<dbReference type="InterPro" id="IPR002645">
    <property type="entry name" value="STAS_dom"/>
</dbReference>
<dbReference type="InterPro" id="IPR036513">
    <property type="entry name" value="STAS_dom_sf"/>
</dbReference>
<sequence>MSLEYRIERDGDRVTVIPEGDISLETVDVLREVLRGIVDSQNAAFIDIDMHAVTFLDSSGIGVLIAAQRLAASRGSALMLREPTPMVRMVLEIAHLDGLLVQDTVASHRTGEAS</sequence>
<dbReference type="CDD" id="cd07043">
    <property type="entry name" value="STAS_anti-anti-sigma_factors"/>
    <property type="match status" value="1"/>
</dbReference>
<keyword evidence="3" id="KW-1185">Reference proteome</keyword>
<evidence type="ECO:0000259" key="1">
    <source>
        <dbReference type="PROSITE" id="PS50801"/>
    </source>
</evidence>
<accession>A0ABT1E119</accession>
<protein>
    <submittedName>
        <fullName evidence="2">STAS domain-containing protein</fullName>
    </submittedName>
</protein>